<evidence type="ECO:0000256" key="2">
    <source>
        <dbReference type="ARBA" id="ARBA00012544"/>
    </source>
</evidence>
<reference evidence="9" key="1">
    <citation type="submission" date="2022-11" db="UniProtKB">
        <authorList>
            <consortium name="WormBaseParasite"/>
        </authorList>
    </citation>
    <scope>IDENTIFICATION</scope>
</reference>
<dbReference type="GO" id="GO:0015020">
    <property type="term" value="F:glucuronosyltransferase activity"/>
    <property type="evidence" value="ECO:0007669"/>
    <property type="project" value="UniProtKB-EC"/>
</dbReference>
<dbReference type="AlphaFoldDB" id="A0A914DN41"/>
<feature type="transmembrane region" description="Helical" evidence="7">
    <location>
        <begin position="449"/>
        <end position="472"/>
    </location>
</feature>
<keyword evidence="3" id="KW-0328">Glycosyltransferase</keyword>
<keyword evidence="7" id="KW-0812">Transmembrane</keyword>
<keyword evidence="7" id="KW-0472">Membrane</keyword>
<evidence type="ECO:0000313" key="8">
    <source>
        <dbReference type="Proteomes" id="UP000887540"/>
    </source>
</evidence>
<sequence>MRHLAEELIRRGHTITWFEYGLKKPDIPLPNGVKETYLTIETPNRLLRDLYEFRNHSHHDHLWEDGYWDEAQQTSAWLASTELCDRLLGDKTHRAEFNKLVSKKFDAVVVDDLYNPCGLLHAGLQKSVFVYWSMTGLRTESAWANQSPSPPSYIPVAGTGLTDELNFWQRSYNMAAYLRALYVHQHIVLRRLDAIFQKHFPGQVTEAFSIERNASINFVNHPPIFDFARPYMPRVNFVGALHCKKPEKLPPVFSKFVDEADNEKGFILITTGFSMQWKRAPKELINNFLEAFRAKPDVRFVWQYDGEPIKNKPENVLISTWLPQQSLLGHSKCKGHISHGGLNSVIESVWHGVPVIGWPLTIAGYDNLLRVTARNSGFMLEKKVPSKTELISAINRIYIRHYKEEMLIFQDMVTDVPYTELNHSAFWVEFIIRHQEVPHARSGADHLNIIQYFLIDVIAFIISVLILLVIAIYYILKLFFRIVCYLLCLPLSLLRRSSKVNHNKPQAKDEEKISNDSPKKKKDDPKTASLAKKKK</sequence>
<dbReference type="Proteomes" id="UP000887540">
    <property type="component" value="Unplaced"/>
</dbReference>
<evidence type="ECO:0000256" key="3">
    <source>
        <dbReference type="ARBA" id="ARBA00022676"/>
    </source>
</evidence>
<comment type="catalytic activity">
    <reaction evidence="5">
        <text>glucuronate acceptor + UDP-alpha-D-glucuronate = acceptor beta-D-glucuronoside + UDP + H(+)</text>
        <dbReference type="Rhea" id="RHEA:21032"/>
        <dbReference type="ChEBI" id="CHEBI:15378"/>
        <dbReference type="ChEBI" id="CHEBI:58052"/>
        <dbReference type="ChEBI" id="CHEBI:58223"/>
        <dbReference type="ChEBI" id="CHEBI:132367"/>
        <dbReference type="ChEBI" id="CHEBI:132368"/>
        <dbReference type="EC" id="2.4.1.17"/>
    </reaction>
</comment>
<dbReference type="FunFam" id="3.40.50.2000:FF:000021">
    <property type="entry name" value="UDP-glucuronosyltransferase"/>
    <property type="match status" value="1"/>
</dbReference>
<dbReference type="InterPro" id="IPR002213">
    <property type="entry name" value="UDP_glucos_trans"/>
</dbReference>
<accession>A0A914DN41</accession>
<feature type="region of interest" description="Disordered" evidence="6">
    <location>
        <begin position="499"/>
        <end position="535"/>
    </location>
</feature>
<keyword evidence="8" id="KW-1185">Reference proteome</keyword>
<dbReference type="InterPro" id="IPR050271">
    <property type="entry name" value="UDP-glycosyltransferase"/>
</dbReference>
<dbReference type="PANTHER" id="PTHR48043">
    <property type="entry name" value="EG:EG0003.4 PROTEIN-RELATED"/>
    <property type="match status" value="1"/>
</dbReference>
<protein>
    <recommendedName>
        <fullName evidence="2">glucuronosyltransferase</fullName>
        <ecNumber evidence="2">2.4.1.17</ecNumber>
    </recommendedName>
</protein>
<evidence type="ECO:0000256" key="7">
    <source>
        <dbReference type="SAM" id="Phobius"/>
    </source>
</evidence>
<dbReference type="SUPFAM" id="SSF53756">
    <property type="entry name" value="UDP-Glycosyltransferase/glycogen phosphorylase"/>
    <property type="match status" value="1"/>
</dbReference>
<dbReference type="PANTHER" id="PTHR48043:SF5">
    <property type="entry name" value="UDP-GLUCURONOSYLTRANSFERASE UGT-58-RELATED"/>
    <property type="match status" value="1"/>
</dbReference>
<dbReference type="CDD" id="cd03784">
    <property type="entry name" value="GT1_Gtf-like"/>
    <property type="match status" value="1"/>
</dbReference>
<evidence type="ECO:0000256" key="6">
    <source>
        <dbReference type="SAM" id="MobiDB-lite"/>
    </source>
</evidence>
<dbReference type="WBParaSite" id="ACRNAN_scaffold3040.g17239.t1">
    <property type="protein sequence ID" value="ACRNAN_scaffold3040.g17239.t1"/>
    <property type="gene ID" value="ACRNAN_scaffold3040.g17239"/>
</dbReference>
<dbReference type="Gene3D" id="3.40.50.2000">
    <property type="entry name" value="Glycogen Phosphorylase B"/>
    <property type="match status" value="1"/>
</dbReference>
<comment type="similarity">
    <text evidence="1">Belongs to the UDP-glycosyltransferase family.</text>
</comment>
<evidence type="ECO:0000256" key="4">
    <source>
        <dbReference type="ARBA" id="ARBA00022679"/>
    </source>
</evidence>
<keyword evidence="7" id="KW-1133">Transmembrane helix</keyword>
<name>A0A914DN41_9BILA</name>
<dbReference type="Pfam" id="PF00201">
    <property type="entry name" value="UDPGT"/>
    <property type="match status" value="1"/>
</dbReference>
<proteinExistence type="inferred from homology"/>
<feature type="compositionally biased region" description="Basic and acidic residues" evidence="6">
    <location>
        <begin position="506"/>
        <end position="526"/>
    </location>
</feature>
<dbReference type="EC" id="2.4.1.17" evidence="2"/>
<keyword evidence="4" id="KW-0808">Transferase</keyword>
<evidence type="ECO:0000256" key="1">
    <source>
        <dbReference type="ARBA" id="ARBA00009995"/>
    </source>
</evidence>
<evidence type="ECO:0000313" key="9">
    <source>
        <dbReference type="WBParaSite" id="ACRNAN_scaffold3040.g17239.t1"/>
    </source>
</evidence>
<evidence type="ECO:0000256" key="5">
    <source>
        <dbReference type="ARBA" id="ARBA00047475"/>
    </source>
</evidence>
<organism evidence="8 9">
    <name type="scientific">Acrobeloides nanus</name>
    <dbReference type="NCBI Taxonomy" id="290746"/>
    <lineage>
        <taxon>Eukaryota</taxon>
        <taxon>Metazoa</taxon>
        <taxon>Ecdysozoa</taxon>
        <taxon>Nematoda</taxon>
        <taxon>Chromadorea</taxon>
        <taxon>Rhabditida</taxon>
        <taxon>Tylenchina</taxon>
        <taxon>Cephalobomorpha</taxon>
        <taxon>Cephaloboidea</taxon>
        <taxon>Cephalobidae</taxon>
        <taxon>Acrobeloides</taxon>
    </lineage>
</organism>